<accession>A0ACB8D8W8</accession>
<proteinExistence type="predicted"/>
<reference evidence="1" key="1">
    <citation type="submission" date="2020-05" db="EMBL/GenBank/DDBJ databases">
        <title>Large-scale comparative analyses of tick genomes elucidate their genetic diversity and vector capacities.</title>
        <authorList>
            <person name="Jia N."/>
            <person name="Wang J."/>
            <person name="Shi W."/>
            <person name="Du L."/>
            <person name="Sun Y."/>
            <person name="Zhan W."/>
            <person name="Jiang J."/>
            <person name="Wang Q."/>
            <person name="Zhang B."/>
            <person name="Ji P."/>
            <person name="Sakyi L.B."/>
            <person name="Cui X."/>
            <person name="Yuan T."/>
            <person name="Jiang B."/>
            <person name="Yang W."/>
            <person name="Lam T.T.-Y."/>
            <person name="Chang Q."/>
            <person name="Ding S."/>
            <person name="Wang X."/>
            <person name="Zhu J."/>
            <person name="Ruan X."/>
            <person name="Zhao L."/>
            <person name="Wei J."/>
            <person name="Que T."/>
            <person name="Du C."/>
            <person name="Cheng J."/>
            <person name="Dai P."/>
            <person name="Han X."/>
            <person name="Huang E."/>
            <person name="Gao Y."/>
            <person name="Liu J."/>
            <person name="Shao H."/>
            <person name="Ye R."/>
            <person name="Li L."/>
            <person name="Wei W."/>
            <person name="Wang X."/>
            <person name="Wang C."/>
            <person name="Yang T."/>
            <person name="Huo Q."/>
            <person name="Li W."/>
            <person name="Guo W."/>
            <person name="Chen H."/>
            <person name="Zhou L."/>
            <person name="Ni X."/>
            <person name="Tian J."/>
            <person name="Zhou Y."/>
            <person name="Sheng Y."/>
            <person name="Liu T."/>
            <person name="Pan Y."/>
            <person name="Xia L."/>
            <person name="Li J."/>
            <person name="Zhao F."/>
            <person name="Cao W."/>
        </authorList>
    </citation>
    <scope>NUCLEOTIDE SEQUENCE</scope>
    <source>
        <strain evidence="1">Dsil-2018</strain>
    </source>
</reference>
<organism evidence="1 2">
    <name type="scientific">Dermacentor silvarum</name>
    <name type="common">Tick</name>
    <dbReference type="NCBI Taxonomy" id="543639"/>
    <lineage>
        <taxon>Eukaryota</taxon>
        <taxon>Metazoa</taxon>
        <taxon>Ecdysozoa</taxon>
        <taxon>Arthropoda</taxon>
        <taxon>Chelicerata</taxon>
        <taxon>Arachnida</taxon>
        <taxon>Acari</taxon>
        <taxon>Parasitiformes</taxon>
        <taxon>Ixodida</taxon>
        <taxon>Ixodoidea</taxon>
        <taxon>Ixodidae</taxon>
        <taxon>Rhipicephalinae</taxon>
        <taxon>Dermacentor</taxon>
    </lineage>
</organism>
<sequence length="286" mass="32372">MMHFDDLPVELILKIFSYLSQLALATVAEVSERWKTLALDPSLWSEVHISLWDRLSAQQLCSSCPMLELLDLNSDHIRHRSTWECLESFQRLTCLSLSQISTSALLHLSKACPRLQSLKISSVRNDNNVTVAQALQAFHKLRMLSVDGDCGTGWLDSRFRTPRELECFDVQQLQMDEIQIGHLLQRCREKLEHVTISSRTLTPNALKLLHDYQKLESVAIYGGCAGDMLLKMLFTLPKLVRVEMNVVGEARDAVGQLHKVVDLMDKSAALGSCSVDTALPRWQRTI</sequence>
<name>A0ACB8D8W8_DERSI</name>
<evidence type="ECO:0000313" key="2">
    <source>
        <dbReference type="Proteomes" id="UP000821865"/>
    </source>
</evidence>
<gene>
    <name evidence="1" type="ORF">HPB49_024745</name>
</gene>
<dbReference type="EMBL" id="CM023472">
    <property type="protein sequence ID" value="KAH7960910.1"/>
    <property type="molecule type" value="Genomic_DNA"/>
</dbReference>
<protein>
    <submittedName>
        <fullName evidence="1">Uncharacterized protein</fullName>
    </submittedName>
</protein>
<dbReference type="Proteomes" id="UP000821865">
    <property type="component" value="Chromosome 3"/>
</dbReference>
<keyword evidence="2" id="KW-1185">Reference proteome</keyword>
<evidence type="ECO:0000313" key="1">
    <source>
        <dbReference type="EMBL" id="KAH7960910.1"/>
    </source>
</evidence>
<comment type="caution">
    <text evidence="1">The sequence shown here is derived from an EMBL/GenBank/DDBJ whole genome shotgun (WGS) entry which is preliminary data.</text>
</comment>